<evidence type="ECO:0000256" key="9">
    <source>
        <dbReference type="ARBA" id="ARBA00022989"/>
    </source>
</evidence>
<feature type="binding site" evidence="12">
    <location>
        <position position="200"/>
    </location>
    <ligand>
        <name>Zn(2+)</name>
        <dbReference type="ChEBI" id="CHEBI:29105"/>
        <note>catalytic</note>
    </ligand>
</feature>
<evidence type="ECO:0000256" key="8">
    <source>
        <dbReference type="ARBA" id="ARBA00022833"/>
    </source>
</evidence>
<evidence type="ECO:0000256" key="2">
    <source>
        <dbReference type="ARBA" id="ARBA00009779"/>
    </source>
</evidence>
<organism evidence="14 15">
    <name type="scientific">Propionigenium maris DSM 9537</name>
    <dbReference type="NCBI Taxonomy" id="1123000"/>
    <lineage>
        <taxon>Bacteria</taxon>
        <taxon>Fusobacteriati</taxon>
        <taxon>Fusobacteriota</taxon>
        <taxon>Fusobacteriia</taxon>
        <taxon>Fusobacteriales</taxon>
        <taxon>Fusobacteriaceae</taxon>
        <taxon>Propionigenium</taxon>
    </lineage>
</organism>
<dbReference type="InterPro" id="IPR050083">
    <property type="entry name" value="HtpX_protease"/>
</dbReference>
<dbReference type="EMBL" id="BSDY01000033">
    <property type="protein sequence ID" value="GLI58063.1"/>
    <property type="molecule type" value="Genomic_DNA"/>
</dbReference>
<keyword evidence="15" id="KW-1185">Reference proteome</keyword>
<dbReference type="PANTHER" id="PTHR43221">
    <property type="entry name" value="PROTEASE HTPX"/>
    <property type="match status" value="1"/>
</dbReference>
<name>A0A9W6GNW4_9FUSO</name>
<evidence type="ECO:0000256" key="12">
    <source>
        <dbReference type="HAMAP-Rule" id="MF_00188"/>
    </source>
</evidence>
<comment type="similarity">
    <text evidence="2 12">Belongs to the peptidase M48B family.</text>
</comment>
<keyword evidence="5 12" id="KW-0812">Transmembrane</keyword>
<feature type="transmembrane region" description="Helical" evidence="12">
    <location>
        <begin position="175"/>
        <end position="195"/>
    </location>
</feature>
<gene>
    <name evidence="12 14" type="primary">htpX</name>
    <name evidence="14" type="ORF">PM10SUCC1_35770</name>
</gene>
<dbReference type="InterPro" id="IPR001915">
    <property type="entry name" value="Peptidase_M48"/>
</dbReference>
<comment type="caution">
    <text evidence="14">The sequence shown here is derived from an EMBL/GenBank/DDBJ whole genome shotgun (WGS) entry which is preliminary data.</text>
</comment>
<dbReference type="EC" id="3.4.24.-" evidence="12"/>
<dbReference type="GO" id="GO:0004222">
    <property type="term" value="F:metalloendopeptidase activity"/>
    <property type="evidence" value="ECO:0007669"/>
    <property type="project" value="UniProtKB-UniRule"/>
</dbReference>
<feature type="transmembrane region" description="Helical" evidence="12">
    <location>
        <begin position="30"/>
        <end position="47"/>
    </location>
</feature>
<evidence type="ECO:0000256" key="5">
    <source>
        <dbReference type="ARBA" id="ARBA00022692"/>
    </source>
</evidence>
<feature type="transmembrane region" description="Helical" evidence="12">
    <location>
        <begin position="7"/>
        <end position="24"/>
    </location>
</feature>
<evidence type="ECO:0000256" key="4">
    <source>
        <dbReference type="ARBA" id="ARBA00022670"/>
    </source>
</evidence>
<dbReference type="GO" id="GO:0006508">
    <property type="term" value="P:proteolysis"/>
    <property type="evidence" value="ECO:0007669"/>
    <property type="project" value="UniProtKB-KW"/>
</dbReference>
<dbReference type="RefSeq" id="WP_281837738.1">
    <property type="nucleotide sequence ID" value="NZ_BSDY01000033.1"/>
</dbReference>
<comment type="cofactor">
    <cofactor evidence="12">
        <name>Zn(2+)</name>
        <dbReference type="ChEBI" id="CHEBI:29105"/>
    </cofactor>
    <text evidence="12">Binds 1 zinc ion per subunit.</text>
</comment>
<dbReference type="PANTHER" id="PTHR43221:SF1">
    <property type="entry name" value="PROTEASE HTPX"/>
    <property type="match status" value="1"/>
</dbReference>
<dbReference type="InterPro" id="IPR022919">
    <property type="entry name" value="Pept_M48_protease_HtpX"/>
</dbReference>
<feature type="domain" description="Peptidase M48" evidence="13">
    <location>
        <begin position="66"/>
        <end position="273"/>
    </location>
</feature>
<evidence type="ECO:0000256" key="11">
    <source>
        <dbReference type="ARBA" id="ARBA00023136"/>
    </source>
</evidence>
<keyword evidence="4 12" id="KW-0645">Protease</keyword>
<dbReference type="Pfam" id="PF01435">
    <property type="entry name" value="Peptidase_M48"/>
    <property type="match status" value="1"/>
</dbReference>
<dbReference type="AlphaFoldDB" id="A0A9W6GNW4"/>
<keyword evidence="10 12" id="KW-0482">Metalloprotease</keyword>
<dbReference type="GO" id="GO:0008270">
    <property type="term" value="F:zinc ion binding"/>
    <property type="evidence" value="ECO:0007669"/>
    <property type="project" value="UniProtKB-UniRule"/>
</dbReference>
<dbReference type="NCBIfam" id="NF002826">
    <property type="entry name" value="PRK03001.1"/>
    <property type="match status" value="1"/>
</dbReference>
<keyword evidence="11 12" id="KW-0472">Membrane</keyword>
<evidence type="ECO:0000256" key="1">
    <source>
        <dbReference type="ARBA" id="ARBA00004651"/>
    </source>
</evidence>
<evidence type="ECO:0000313" key="14">
    <source>
        <dbReference type="EMBL" id="GLI58063.1"/>
    </source>
</evidence>
<evidence type="ECO:0000259" key="13">
    <source>
        <dbReference type="Pfam" id="PF01435"/>
    </source>
</evidence>
<feature type="binding site" evidence="12">
    <location>
        <position position="128"/>
    </location>
    <ligand>
        <name>Zn(2+)</name>
        <dbReference type="ChEBI" id="CHEBI:29105"/>
        <note>catalytic</note>
    </ligand>
</feature>
<dbReference type="Gene3D" id="3.30.2010.10">
    <property type="entry name" value="Metalloproteases ('zincins'), catalytic domain"/>
    <property type="match status" value="1"/>
</dbReference>
<feature type="binding site" evidence="12">
    <location>
        <position position="132"/>
    </location>
    <ligand>
        <name>Zn(2+)</name>
        <dbReference type="ChEBI" id="CHEBI:29105"/>
        <note>catalytic</note>
    </ligand>
</feature>
<dbReference type="HAMAP" id="MF_00188">
    <property type="entry name" value="Pept_M48_protease_HtpX"/>
    <property type="match status" value="1"/>
</dbReference>
<evidence type="ECO:0000256" key="7">
    <source>
        <dbReference type="ARBA" id="ARBA00022801"/>
    </source>
</evidence>
<reference evidence="14" key="1">
    <citation type="submission" date="2022-12" db="EMBL/GenBank/DDBJ databases">
        <title>Reference genome sequencing for broad-spectrum identification of bacterial and archaeal isolates by mass spectrometry.</title>
        <authorList>
            <person name="Sekiguchi Y."/>
            <person name="Tourlousse D.M."/>
        </authorList>
    </citation>
    <scope>NUCLEOTIDE SEQUENCE</scope>
    <source>
        <strain evidence="14">10succ1</strain>
    </source>
</reference>
<keyword evidence="7 12" id="KW-0378">Hydrolase</keyword>
<feature type="active site" evidence="12">
    <location>
        <position position="129"/>
    </location>
</feature>
<dbReference type="Proteomes" id="UP001144471">
    <property type="component" value="Unassembled WGS sequence"/>
</dbReference>
<proteinExistence type="inferred from homology"/>
<protein>
    <recommendedName>
        <fullName evidence="12">Protease HtpX homolog</fullName>
        <ecNumber evidence="12">3.4.24.-</ecNumber>
    </recommendedName>
</protein>
<keyword evidence="6 12" id="KW-0479">Metal-binding</keyword>
<comment type="subcellular location">
    <subcellularLocation>
        <location evidence="1 12">Cell membrane</location>
        <topology evidence="1 12">Multi-pass membrane protein</topology>
    </subcellularLocation>
</comment>
<accession>A0A9W6GNW4</accession>
<keyword evidence="9 12" id="KW-1133">Transmembrane helix</keyword>
<evidence type="ECO:0000256" key="10">
    <source>
        <dbReference type="ARBA" id="ARBA00023049"/>
    </source>
</evidence>
<keyword evidence="3 12" id="KW-1003">Cell membrane</keyword>
<evidence type="ECO:0000313" key="15">
    <source>
        <dbReference type="Proteomes" id="UP001144471"/>
    </source>
</evidence>
<dbReference type="CDD" id="cd07336">
    <property type="entry name" value="M48B_HtpX_like"/>
    <property type="match status" value="1"/>
</dbReference>
<evidence type="ECO:0000256" key="3">
    <source>
        <dbReference type="ARBA" id="ARBA00022475"/>
    </source>
</evidence>
<keyword evidence="8 12" id="KW-0862">Zinc</keyword>
<feature type="transmembrane region" description="Helical" evidence="12">
    <location>
        <begin position="138"/>
        <end position="155"/>
    </location>
</feature>
<dbReference type="GO" id="GO:0005886">
    <property type="term" value="C:plasma membrane"/>
    <property type="evidence" value="ECO:0007669"/>
    <property type="project" value="UniProtKB-SubCell"/>
</dbReference>
<evidence type="ECO:0000256" key="6">
    <source>
        <dbReference type="ARBA" id="ARBA00022723"/>
    </source>
</evidence>
<sequence length="278" mass="30908">MKAIKTFLLMATMTLILMFFGNLLGGRNGVGIALLFSVGMNFFSYWYSHKIILSMYRAQPVEEGSRVYEITQRVARRADLPMPKVYMINESQPNAFATGRNPENSAVAVTRGLVEILDENELAGVIGHELGHINNRDILIGTMAASLAGAITYLAHMARWSAIFGGRRSREGSPFALIATMILAPLAAMIVQMAISRTREYKADEYGARVSGHPLYLARALRKLSNYRREPNMKLNPATSHLFIVAPLKGKDISSLFSTHPRIEVRIKKLEEMAEGGY</sequence>